<keyword evidence="2" id="KW-0805">Transcription regulation</keyword>
<evidence type="ECO:0000256" key="3">
    <source>
        <dbReference type="ARBA" id="ARBA00023159"/>
    </source>
</evidence>
<keyword evidence="3" id="KW-0010">Activator</keyword>
<gene>
    <name evidence="7" type="ORF">J2S15_001062</name>
</gene>
<evidence type="ECO:0000256" key="1">
    <source>
        <dbReference type="ARBA" id="ARBA00022737"/>
    </source>
</evidence>
<dbReference type="Proteomes" id="UP001230220">
    <property type="component" value="Unassembled WGS sequence"/>
</dbReference>
<dbReference type="PANTHER" id="PTHR30185">
    <property type="entry name" value="CRYPTIC BETA-GLUCOSIDE BGL OPERON ANTITERMINATOR"/>
    <property type="match status" value="1"/>
</dbReference>
<dbReference type="Gene3D" id="1.10.1790.10">
    <property type="entry name" value="PRD domain"/>
    <property type="match status" value="2"/>
</dbReference>
<feature type="domain" description="PRD" evidence="6">
    <location>
        <begin position="184"/>
        <end position="291"/>
    </location>
</feature>
<accession>A0ABU0E0B6</accession>
<feature type="domain" description="PTS EIIA type-2" evidence="5">
    <location>
        <begin position="494"/>
        <end position="635"/>
    </location>
</feature>
<dbReference type="InterPro" id="IPR016152">
    <property type="entry name" value="PTrfase/Anion_transptr"/>
</dbReference>
<evidence type="ECO:0000259" key="6">
    <source>
        <dbReference type="PROSITE" id="PS51372"/>
    </source>
</evidence>
<dbReference type="InterPro" id="IPR007737">
    <property type="entry name" value="Mga_HTH"/>
</dbReference>
<dbReference type="SUPFAM" id="SSF63520">
    <property type="entry name" value="PTS-regulatory domain, PRD"/>
    <property type="match status" value="2"/>
</dbReference>
<dbReference type="Gene3D" id="1.10.10.10">
    <property type="entry name" value="Winged helix-like DNA-binding domain superfamily/Winged helix DNA-binding domain"/>
    <property type="match status" value="1"/>
</dbReference>
<feature type="domain" description="PRD" evidence="6">
    <location>
        <begin position="292"/>
        <end position="399"/>
    </location>
</feature>
<proteinExistence type="predicted"/>
<protein>
    <submittedName>
        <fullName evidence="7">Lichenan operon transcriptional antiterminator</fullName>
    </submittedName>
</protein>
<keyword evidence="8" id="KW-1185">Reference proteome</keyword>
<sequence>MLTNRQFKIIQTFIDNDDYVSSKQLSTLFHVSSRSVKNDITTIKQFLVTNYNGIQLISVPSKGYLFEYDDLDSYSKLKVDFNDSNLALSYEDEQILRSKKIILLLFENKYITKWNIIDQLFISESTFYSDLKEVEVILQKYNLKISQKKQSGYFIIGSEKDKRLCLIKENIYNFDEDKIYHDEVLNIQNISKISETLSDILLKYQYRTSDTLLENLIVHIVITLERIRRGNLIDELISIPNVENLKEYKIAKAIFNSFLQPTLSINDEHLKNEVIQLTANLLGKSEYDQDTLISKETNTFIQESLEKIKNEFNVDFTNDVDLKISLSLHLVPLLNRVRYGMQQKSKMAKEIKVSFPLATDVASYFTLLIQQKYALKVSDDEITFLSLYFNYSLDSLKTEEDAKNILIITSLRQSETILIRQKFMHWFKNQIESLSFVRPNEAIKDLSNYDAIFTTDAFEDDRYSGAVVKIGLFPNDEDYVRINHALYGFTSAESVLSKLDKDLVFIGKAKNKEDVLNKLFKLSKEHFDLDHKFKKSVLEREDIGNTYYGSKIAMPHPLSPITKETFVALALLENEIDWGENQKVQIIIMVCTEMNNPKAFQFWHYISLLVSNDKLIHKLLNNLTYDNFISLMRTAILPEFN</sequence>
<dbReference type="PROSITE" id="PS51094">
    <property type="entry name" value="PTS_EIIA_TYPE_2"/>
    <property type="match status" value="1"/>
</dbReference>
<dbReference type="InterPro" id="IPR036388">
    <property type="entry name" value="WH-like_DNA-bd_sf"/>
</dbReference>
<evidence type="ECO:0000256" key="4">
    <source>
        <dbReference type="ARBA" id="ARBA00023163"/>
    </source>
</evidence>
<dbReference type="EMBL" id="JAUSUR010000001">
    <property type="protein sequence ID" value="MDQ0360331.1"/>
    <property type="molecule type" value="Genomic_DNA"/>
</dbReference>
<dbReference type="Pfam" id="PF00874">
    <property type="entry name" value="PRD"/>
    <property type="match status" value="2"/>
</dbReference>
<dbReference type="Pfam" id="PF00359">
    <property type="entry name" value="PTS_EIIA_2"/>
    <property type="match status" value="1"/>
</dbReference>
<dbReference type="InterPro" id="IPR036634">
    <property type="entry name" value="PRD_sf"/>
</dbReference>
<dbReference type="PROSITE" id="PS51372">
    <property type="entry name" value="PRD_2"/>
    <property type="match status" value="2"/>
</dbReference>
<dbReference type="SUPFAM" id="SSF55804">
    <property type="entry name" value="Phoshotransferase/anion transport protein"/>
    <property type="match status" value="1"/>
</dbReference>
<comment type="caution">
    <text evidence="7">The sequence shown here is derived from an EMBL/GenBank/DDBJ whole genome shotgun (WGS) entry which is preliminary data.</text>
</comment>
<name>A0ABU0E0B6_9FIRM</name>
<dbReference type="InterPro" id="IPR002178">
    <property type="entry name" value="PTS_EIIA_type-2_dom"/>
</dbReference>
<dbReference type="InterPro" id="IPR011608">
    <property type="entry name" value="PRD"/>
</dbReference>
<dbReference type="RefSeq" id="WP_307406153.1">
    <property type="nucleotide sequence ID" value="NZ_JAUSUR010000001.1"/>
</dbReference>
<dbReference type="InterPro" id="IPR013196">
    <property type="entry name" value="HTH_11"/>
</dbReference>
<keyword evidence="1" id="KW-0677">Repeat</keyword>
<evidence type="ECO:0000313" key="8">
    <source>
        <dbReference type="Proteomes" id="UP001230220"/>
    </source>
</evidence>
<dbReference type="Pfam" id="PF05043">
    <property type="entry name" value="Mga"/>
    <property type="match status" value="1"/>
</dbReference>
<dbReference type="PANTHER" id="PTHR30185:SF13">
    <property type="entry name" value="LICABCH OPERON REGULATOR-RELATED"/>
    <property type="match status" value="1"/>
</dbReference>
<reference evidence="7 8" key="1">
    <citation type="submission" date="2023-07" db="EMBL/GenBank/DDBJ databases">
        <title>Genomic Encyclopedia of Type Strains, Phase IV (KMG-IV): sequencing the most valuable type-strain genomes for metagenomic binning, comparative biology and taxonomic classification.</title>
        <authorList>
            <person name="Goeker M."/>
        </authorList>
    </citation>
    <scope>NUCLEOTIDE SEQUENCE [LARGE SCALE GENOMIC DNA]</scope>
    <source>
        <strain evidence="7 8">DSM 16784</strain>
    </source>
</reference>
<dbReference type="Pfam" id="PF08279">
    <property type="entry name" value="HTH_11"/>
    <property type="match status" value="1"/>
</dbReference>
<dbReference type="InterPro" id="IPR050661">
    <property type="entry name" value="BglG_antiterminators"/>
</dbReference>
<dbReference type="Gene3D" id="3.40.930.10">
    <property type="entry name" value="Mannitol-specific EII, Chain A"/>
    <property type="match status" value="1"/>
</dbReference>
<evidence type="ECO:0000256" key="2">
    <source>
        <dbReference type="ARBA" id="ARBA00023015"/>
    </source>
</evidence>
<evidence type="ECO:0000259" key="5">
    <source>
        <dbReference type="PROSITE" id="PS51094"/>
    </source>
</evidence>
<organism evidence="7 8">
    <name type="scientific">Breznakia pachnodae</name>
    <dbReference type="NCBI Taxonomy" id="265178"/>
    <lineage>
        <taxon>Bacteria</taxon>
        <taxon>Bacillati</taxon>
        <taxon>Bacillota</taxon>
        <taxon>Erysipelotrichia</taxon>
        <taxon>Erysipelotrichales</taxon>
        <taxon>Erysipelotrichaceae</taxon>
        <taxon>Breznakia</taxon>
    </lineage>
</organism>
<keyword evidence="4" id="KW-0804">Transcription</keyword>
<evidence type="ECO:0000313" key="7">
    <source>
        <dbReference type="EMBL" id="MDQ0360331.1"/>
    </source>
</evidence>